<feature type="compositionally biased region" description="Low complexity" evidence="1">
    <location>
        <begin position="88"/>
        <end position="112"/>
    </location>
</feature>
<feature type="compositionally biased region" description="Low complexity" evidence="1">
    <location>
        <begin position="205"/>
        <end position="216"/>
    </location>
</feature>
<feature type="region of interest" description="Disordered" evidence="1">
    <location>
        <begin position="605"/>
        <end position="634"/>
    </location>
</feature>
<feature type="compositionally biased region" description="Acidic residues" evidence="1">
    <location>
        <begin position="459"/>
        <end position="481"/>
    </location>
</feature>
<reference evidence="2" key="1">
    <citation type="submission" date="2021-01" db="EMBL/GenBank/DDBJ databases">
        <authorList>
            <person name="Corre E."/>
            <person name="Pelletier E."/>
            <person name="Niang G."/>
            <person name="Scheremetjew M."/>
            <person name="Finn R."/>
            <person name="Kale V."/>
            <person name="Holt S."/>
            <person name="Cochrane G."/>
            <person name="Meng A."/>
            <person name="Brown T."/>
            <person name="Cohen L."/>
        </authorList>
    </citation>
    <scope>NUCLEOTIDE SEQUENCE</scope>
    <source>
        <strain evidence="2">Pop2</strain>
    </source>
</reference>
<evidence type="ECO:0000313" key="2">
    <source>
        <dbReference type="EMBL" id="CAD9319754.1"/>
    </source>
</evidence>
<feature type="compositionally biased region" description="Polar residues" evidence="1">
    <location>
        <begin position="536"/>
        <end position="576"/>
    </location>
</feature>
<gene>
    <name evidence="2" type="ORF">DBRI1063_LOCUS5583</name>
</gene>
<feature type="compositionally biased region" description="Low complexity" evidence="1">
    <location>
        <begin position="180"/>
        <end position="195"/>
    </location>
</feature>
<feature type="region of interest" description="Disordered" evidence="1">
    <location>
        <begin position="457"/>
        <end position="496"/>
    </location>
</feature>
<organism evidence="2">
    <name type="scientific">Ditylum brightwellii</name>
    <dbReference type="NCBI Taxonomy" id="49249"/>
    <lineage>
        <taxon>Eukaryota</taxon>
        <taxon>Sar</taxon>
        <taxon>Stramenopiles</taxon>
        <taxon>Ochrophyta</taxon>
        <taxon>Bacillariophyta</taxon>
        <taxon>Mediophyceae</taxon>
        <taxon>Lithodesmiophycidae</taxon>
        <taxon>Lithodesmiales</taxon>
        <taxon>Lithodesmiaceae</taxon>
        <taxon>Ditylum</taxon>
    </lineage>
</organism>
<feature type="compositionally biased region" description="Low complexity" evidence="1">
    <location>
        <begin position="23"/>
        <end position="45"/>
    </location>
</feature>
<dbReference type="EMBL" id="HBGN01008706">
    <property type="protein sequence ID" value="CAD9319754.1"/>
    <property type="molecule type" value="Transcribed_RNA"/>
</dbReference>
<accession>A0A7S1YUK2</accession>
<feature type="region of interest" description="Disordered" evidence="1">
    <location>
        <begin position="171"/>
        <end position="262"/>
    </location>
</feature>
<dbReference type="AlphaFoldDB" id="A0A7S1YUK2"/>
<feature type="compositionally biased region" description="Basic residues" evidence="1">
    <location>
        <begin position="240"/>
        <end position="258"/>
    </location>
</feature>
<feature type="region of interest" description="Disordered" evidence="1">
    <location>
        <begin position="519"/>
        <end position="587"/>
    </location>
</feature>
<feature type="region of interest" description="Disordered" evidence="1">
    <location>
        <begin position="88"/>
        <end position="152"/>
    </location>
</feature>
<feature type="region of interest" description="Disordered" evidence="1">
    <location>
        <begin position="1"/>
        <end position="67"/>
    </location>
</feature>
<feature type="compositionally biased region" description="Polar residues" evidence="1">
    <location>
        <begin position="140"/>
        <end position="152"/>
    </location>
</feature>
<feature type="compositionally biased region" description="Polar residues" evidence="1">
    <location>
        <begin position="224"/>
        <end position="236"/>
    </location>
</feature>
<protein>
    <submittedName>
        <fullName evidence="2">Uncharacterized protein</fullName>
    </submittedName>
</protein>
<evidence type="ECO:0000256" key="1">
    <source>
        <dbReference type="SAM" id="MobiDB-lite"/>
    </source>
</evidence>
<feature type="region of interest" description="Disordered" evidence="1">
    <location>
        <begin position="351"/>
        <end position="431"/>
    </location>
</feature>
<proteinExistence type="predicted"/>
<name>A0A7S1YUK2_9STRA</name>
<sequence length="751" mass="77974">MSSSPPPSSPALEAATPPPASLLPPTSISTTNENTTTTMKTPTSSGGAALPFDEINGTAQLEEGQITPVSKSSSMIIGWDNNANAAAPPPLSTLSNTTTTGVLLPPKIISSKPPQPPPQQISSSTATAIQTNRRGGAGQPSLTSSTRSVMSNYSTDEVVVTESDLEGLVVSTTTDPGTVDDAPTPSSPPNDDTTSLDISAGGGYISSASASASMASHNPHHTPLTMQNASNSSVNATKGIKGRHHQHHQQHHHHHAKPKSSAIRTVSENVDVHSVLQAIEGLKGVMEKSLGDMRESTRHDLDRVLAVVQQETIRRTALEGRLHSQLLLQSETMVAMELKLLRLEAKVHSREAAQRQRTRQVFPGGSAAGSSVPLVSGPGHLPPISTLSPAPNTIDEEDDLGSLDVLSHPPRDTRSRVSGTSTLVSRGPPAAVVSSGASLASAVTATSFLDGEVSLTQINDEDDDDDGGSSDDGDVEDEGDGMADNHEGSAATPNQFSRSQFTTLDSILLNPIISSAVSEHGASTRATRGDMDGGSSLATSVTSATQPSTVVTATTRGDSITNNPRATTRSMASMDSGQDHHEEGSTPVVMVSGVANRSRRENFDAMFGLSSPPEDRPRSRSQSPLTVQSAATESLGPRSVASMSLGGSILSTAAVAPSRAFGTRRAAAAAAAAAAASGDNRSLSNRVVSFTSSEILADTIPAISEAGDSITMPDELDNLSDVADAFASSSRLWREEYESRLDAIQKKWGGD</sequence>